<evidence type="ECO:0000256" key="6">
    <source>
        <dbReference type="ARBA" id="ARBA00022801"/>
    </source>
</evidence>
<reference evidence="14" key="1">
    <citation type="submission" date="2017-02" db="EMBL/GenBank/DDBJ databases">
        <authorList>
            <person name="Varghese N."/>
            <person name="Submissions S."/>
        </authorList>
    </citation>
    <scope>NUCLEOTIDE SEQUENCE [LARGE SCALE GENOMIC DNA]</scope>
    <source>
        <strain evidence="14">ATCC 35199</strain>
    </source>
</reference>
<evidence type="ECO:0000256" key="1">
    <source>
        <dbReference type="ARBA" id="ARBA00000870"/>
    </source>
</evidence>
<dbReference type="EMBL" id="FUYN01000004">
    <property type="protein sequence ID" value="SKB56275.1"/>
    <property type="molecule type" value="Genomic_DNA"/>
</dbReference>
<dbReference type="Pfam" id="PF07687">
    <property type="entry name" value="M20_dimer"/>
    <property type="match status" value="1"/>
</dbReference>
<sequence length="406" mass="45185">MEKVEQRLLRYVKINTKSDDASESIPSTKIQFDLANLLVDELKALGITDAHVDENCYVMATLKGNVDNAPKIGLIAHLDTSPDMPGENVKPQIVENYDGEDIVLNKDKNIVMKVSDFSYLKDFKGKTLITTDGTTLLGADDKAGIAEIMSVIEYFINHPEEKHGDIKIAFTPDEEIGRGADKFDVEKFGADFAYTLDGSFLGEIEYENFNAASATVVVKGVNIHPGSAKHKMKNSVLIAMELQSLLPAFERPEFTEGYEGFTMLDEIHGDIEKTTLGYIIRDHDMAKFTQKKEFLQTACEFINKKYGEDTAVVEIKDSYYNMKEKILPVMHVVDSVVAAMEKIGVKPNIKAIRGGTDGARLSFMGLPTPNIFTGGFNYHGRYEAIVVEDMYKAVETVIEVIKSYAK</sequence>
<feature type="binding site" evidence="9 11">
    <location>
        <position position="77"/>
    </location>
    <ligand>
        <name>Zn(2+)</name>
        <dbReference type="ChEBI" id="CHEBI:29105"/>
        <label>1</label>
    </ligand>
</feature>
<dbReference type="GO" id="GO:0006508">
    <property type="term" value="P:proteolysis"/>
    <property type="evidence" value="ECO:0007669"/>
    <property type="project" value="UniProtKB-UniRule"/>
</dbReference>
<evidence type="ECO:0000256" key="10">
    <source>
        <dbReference type="PIRSR" id="PIRSR037215-1"/>
    </source>
</evidence>
<comment type="similarity">
    <text evidence="2 9">Belongs to the peptidase M20B family.</text>
</comment>
<feature type="active site" evidence="9 10">
    <location>
        <position position="79"/>
    </location>
</feature>
<dbReference type="Proteomes" id="UP000243406">
    <property type="component" value="Unassembled WGS sequence"/>
</dbReference>
<evidence type="ECO:0000256" key="2">
    <source>
        <dbReference type="ARBA" id="ARBA00009692"/>
    </source>
</evidence>
<evidence type="ECO:0000256" key="3">
    <source>
        <dbReference type="ARBA" id="ARBA00022438"/>
    </source>
</evidence>
<dbReference type="HAMAP" id="MF_00550">
    <property type="entry name" value="Aminopeptidase_M20"/>
    <property type="match status" value="1"/>
</dbReference>
<keyword evidence="5 9" id="KW-0479">Metal-binding</keyword>
<dbReference type="InterPro" id="IPR002933">
    <property type="entry name" value="Peptidase_M20"/>
</dbReference>
<comment type="function">
    <text evidence="9">Cleaves the N-terminal amino acid of tripeptides.</text>
</comment>
<keyword evidence="6 9" id="KW-0378">Hydrolase</keyword>
<feature type="binding site" evidence="9 11">
    <location>
        <position position="175"/>
    </location>
    <ligand>
        <name>Zn(2+)</name>
        <dbReference type="ChEBI" id="CHEBI:29105"/>
        <label>2</label>
    </ligand>
</feature>
<protein>
    <recommendedName>
        <fullName evidence="9">Peptidase T</fullName>
        <ecNumber evidence="9">3.4.11.4</ecNumber>
    </recommendedName>
    <alternativeName>
        <fullName evidence="9">Aminotripeptidase</fullName>
        <shortName evidence="9">Tripeptidase</shortName>
    </alternativeName>
    <alternativeName>
        <fullName evidence="9">Tripeptide aminopeptidase</fullName>
    </alternativeName>
</protein>
<comment type="catalytic activity">
    <reaction evidence="1 9">
        <text>Release of the N-terminal residue from a tripeptide.</text>
        <dbReference type="EC" id="3.4.11.4"/>
    </reaction>
</comment>
<dbReference type="CDD" id="cd03892">
    <property type="entry name" value="M20_peptT"/>
    <property type="match status" value="1"/>
</dbReference>
<dbReference type="InterPro" id="IPR036264">
    <property type="entry name" value="Bact_exopeptidase_dim_dom"/>
</dbReference>
<evidence type="ECO:0000256" key="8">
    <source>
        <dbReference type="ARBA" id="ARBA00023049"/>
    </source>
</evidence>
<dbReference type="SUPFAM" id="SSF55031">
    <property type="entry name" value="Bacterial exopeptidase dimerisation domain"/>
    <property type="match status" value="1"/>
</dbReference>
<dbReference type="GO" id="GO:0008270">
    <property type="term" value="F:zinc ion binding"/>
    <property type="evidence" value="ECO:0007669"/>
    <property type="project" value="UniProtKB-UniRule"/>
</dbReference>
<dbReference type="EC" id="3.4.11.4" evidence="9"/>
<dbReference type="GO" id="GO:0008237">
    <property type="term" value="F:metallopeptidase activity"/>
    <property type="evidence" value="ECO:0007669"/>
    <property type="project" value="UniProtKB-KW"/>
</dbReference>
<keyword evidence="7 9" id="KW-0862">Zinc</keyword>
<dbReference type="GO" id="GO:0005829">
    <property type="term" value="C:cytosol"/>
    <property type="evidence" value="ECO:0007669"/>
    <property type="project" value="TreeGrafter"/>
</dbReference>
<accession>A0A1T5CA17</accession>
<keyword evidence="4 9" id="KW-0645">Protease</keyword>
<dbReference type="InterPro" id="IPR011650">
    <property type="entry name" value="Peptidase_M20_dimer"/>
</dbReference>
<evidence type="ECO:0000256" key="9">
    <source>
        <dbReference type="HAMAP-Rule" id="MF_00550"/>
    </source>
</evidence>
<keyword evidence="8 9" id="KW-0482">Metalloprotease</keyword>
<comment type="subcellular location">
    <subcellularLocation>
        <location evidence="9">Cytoplasm</location>
    </subcellularLocation>
</comment>
<evidence type="ECO:0000256" key="4">
    <source>
        <dbReference type="ARBA" id="ARBA00022670"/>
    </source>
</evidence>
<dbReference type="OrthoDB" id="9804934at2"/>
<proteinExistence type="inferred from homology"/>
<dbReference type="NCBIfam" id="NF009920">
    <property type="entry name" value="PRK13381.1"/>
    <property type="match status" value="1"/>
</dbReference>
<evidence type="ECO:0000256" key="5">
    <source>
        <dbReference type="ARBA" id="ARBA00022723"/>
    </source>
</evidence>
<dbReference type="Gene3D" id="3.40.630.10">
    <property type="entry name" value="Zn peptidases"/>
    <property type="match status" value="1"/>
</dbReference>
<keyword evidence="9" id="KW-0963">Cytoplasm</keyword>
<dbReference type="PROSITE" id="PS00759">
    <property type="entry name" value="ARGE_DAPE_CPG2_2"/>
    <property type="match status" value="1"/>
</dbReference>
<feature type="domain" description="Peptidase M20 dimerisation" evidence="12">
    <location>
        <begin position="206"/>
        <end position="306"/>
    </location>
</feature>
<feature type="active site" description="Proton acceptor" evidence="9 10">
    <location>
        <position position="174"/>
    </location>
</feature>
<feature type="binding site" evidence="9 11">
    <location>
        <position position="140"/>
    </location>
    <ligand>
        <name>Zn(2+)</name>
        <dbReference type="ChEBI" id="CHEBI:29105"/>
        <label>1</label>
    </ligand>
</feature>
<dbReference type="InterPro" id="IPR010161">
    <property type="entry name" value="Peptidase_M20B"/>
</dbReference>
<dbReference type="RefSeq" id="WP_079589939.1">
    <property type="nucleotide sequence ID" value="NZ_FUYN01000004.1"/>
</dbReference>
<dbReference type="Gene3D" id="3.30.70.360">
    <property type="match status" value="1"/>
</dbReference>
<name>A0A1T5CA17_9FIRM</name>
<dbReference type="PANTHER" id="PTHR42994">
    <property type="entry name" value="PEPTIDASE T"/>
    <property type="match status" value="1"/>
</dbReference>
<keyword evidence="3 9" id="KW-0031">Aminopeptidase</keyword>
<dbReference type="PROSITE" id="PS00758">
    <property type="entry name" value="ARGE_DAPE_CPG2_1"/>
    <property type="match status" value="1"/>
</dbReference>
<dbReference type="GO" id="GO:0043171">
    <property type="term" value="P:peptide catabolic process"/>
    <property type="evidence" value="ECO:0007669"/>
    <property type="project" value="UniProtKB-UniRule"/>
</dbReference>
<dbReference type="AlphaFoldDB" id="A0A1T5CA17"/>
<feature type="binding site" evidence="9 11">
    <location>
        <position position="140"/>
    </location>
    <ligand>
        <name>Zn(2+)</name>
        <dbReference type="ChEBI" id="CHEBI:29105"/>
        <label>2</label>
    </ligand>
</feature>
<feature type="binding site" evidence="9 11">
    <location>
        <position position="379"/>
    </location>
    <ligand>
        <name>Zn(2+)</name>
        <dbReference type="ChEBI" id="CHEBI:29105"/>
        <label>2</label>
    </ligand>
</feature>
<dbReference type="Pfam" id="PF01546">
    <property type="entry name" value="Peptidase_M20"/>
    <property type="match status" value="1"/>
</dbReference>
<evidence type="ECO:0000259" key="12">
    <source>
        <dbReference type="Pfam" id="PF07687"/>
    </source>
</evidence>
<dbReference type="InterPro" id="IPR001261">
    <property type="entry name" value="ArgE/DapE_CS"/>
</dbReference>
<organism evidence="13 14">
    <name type="scientific">Acetoanaerobium noterae</name>
    <dbReference type="NCBI Taxonomy" id="745369"/>
    <lineage>
        <taxon>Bacteria</taxon>
        <taxon>Bacillati</taxon>
        <taxon>Bacillota</taxon>
        <taxon>Clostridia</taxon>
        <taxon>Peptostreptococcales</taxon>
        <taxon>Filifactoraceae</taxon>
        <taxon>Acetoanaerobium</taxon>
    </lineage>
</organism>
<dbReference type="PIRSF" id="PIRSF037215">
    <property type="entry name" value="Peptidase_M20B"/>
    <property type="match status" value="1"/>
</dbReference>
<evidence type="ECO:0000256" key="7">
    <source>
        <dbReference type="ARBA" id="ARBA00022833"/>
    </source>
</evidence>
<evidence type="ECO:0000313" key="14">
    <source>
        <dbReference type="Proteomes" id="UP000243406"/>
    </source>
</evidence>
<evidence type="ECO:0000256" key="11">
    <source>
        <dbReference type="PIRSR" id="PIRSR037215-2"/>
    </source>
</evidence>
<dbReference type="PANTHER" id="PTHR42994:SF1">
    <property type="entry name" value="PEPTIDASE T"/>
    <property type="match status" value="1"/>
</dbReference>
<feature type="binding site" evidence="9 11">
    <location>
        <position position="197"/>
    </location>
    <ligand>
        <name>Zn(2+)</name>
        <dbReference type="ChEBI" id="CHEBI:29105"/>
        <label>1</label>
    </ligand>
</feature>
<evidence type="ECO:0000313" key="13">
    <source>
        <dbReference type="EMBL" id="SKB56275.1"/>
    </source>
</evidence>
<dbReference type="GO" id="GO:0045148">
    <property type="term" value="F:tripeptide aminopeptidase activity"/>
    <property type="evidence" value="ECO:0007669"/>
    <property type="project" value="UniProtKB-UniRule"/>
</dbReference>
<keyword evidence="14" id="KW-1185">Reference proteome</keyword>
<dbReference type="NCBIfam" id="NF003976">
    <property type="entry name" value="PRK05469.1"/>
    <property type="match status" value="1"/>
</dbReference>
<dbReference type="NCBIfam" id="TIGR01882">
    <property type="entry name" value="peptidase-T"/>
    <property type="match status" value="1"/>
</dbReference>
<comment type="cofactor">
    <cofactor evidence="9 11">
        <name>Zn(2+)</name>
        <dbReference type="ChEBI" id="CHEBI:29105"/>
    </cofactor>
    <text evidence="9 11">Binds 2 Zn(2+) ions per subunit.</text>
</comment>
<gene>
    <name evidence="9" type="primary">pepT</name>
    <name evidence="13" type="ORF">SAMN02745120_2131</name>
</gene>
<dbReference type="SUPFAM" id="SSF53187">
    <property type="entry name" value="Zn-dependent exopeptidases"/>
    <property type="match status" value="1"/>
</dbReference>